<dbReference type="GO" id="GO:0044781">
    <property type="term" value="P:bacterial-type flagellum organization"/>
    <property type="evidence" value="ECO:0007669"/>
    <property type="project" value="UniProtKB-KW"/>
</dbReference>
<protein>
    <recommendedName>
        <fullName evidence="3">Flagellar biosynthetic protein FliP</fullName>
    </recommendedName>
</protein>
<evidence type="ECO:0000256" key="3">
    <source>
        <dbReference type="ARBA" id="ARBA00021714"/>
    </source>
</evidence>
<keyword evidence="8" id="KW-0653">Protein transport</keyword>
<keyword evidence="9 13" id="KW-1133">Transmembrane helix</keyword>
<comment type="subcellular location">
    <subcellularLocation>
        <location evidence="1">Bacterial flagellum basal body</location>
    </subcellularLocation>
    <subcellularLocation>
        <location evidence="2">Cell membrane</location>
        <topology evidence="2">Multi-pass membrane protein</topology>
    </subcellularLocation>
</comment>
<evidence type="ECO:0000256" key="9">
    <source>
        <dbReference type="ARBA" id="ARBA00022989"/>
    </source>
</evidence>
<keyword evidence="14" id="KW-0969">Cilium</keyword>
<dbReference type="GO" id="GO:0009425">
    <property type="term" value="C:bacterial-type flagellum basal body"/>
    <property type="evidence" value="ECO:0007669"/>
    <property type="project" value="UniProtKB-SubCell"/>
</dbReference>
<dbReference type="InterPro" id="IPR005837">
    <property type="entry name" value="FliP"/>
</dbReference>
<evidence type="ECO:0000256" key="1">
    <source>
        <dbReference type="ARBA" id="ARBA00004117"/>
    </source>
</evidence>
<dbReference type="PANTHER" id="PTHR30587:SF0">
    <property type="entry name" value="FLAGELLAR BIOSYNTHETIC PROTEIN FLIP"/>
    <property type="match status" value="1"/>
</dbReference>
<dbReference type="PRINTS" id="PR00951">
    <property type="entry name" value="FLGBIOSNFLIP"/>
</dbReference>
<keyword evidence="14" id="KW-0966">Cell projection</keyword>
<feature type="transmembrane region" description="Helical" evidence="13">
    <location>
        <begin position="193"/>
        <end position="217"/>
    </location>
</feature>
<name>A0A3B1BLX7_9ZZZZ</name>
<keyword evidence="6 13" id="KW-0812">Transmembrane</keyword>
<sequence>MVMLNILRVSWLALALLAVLPHDALAQMPTIDISLGETTEPGQIATGLKILTLLTVLSLAPSLFVTLTSFVRIIVVMHFLRQAMGTQTMPPNQIIAGLAMFMTFFIMAPVFTKVYNEAFVPFTQEKISPEEAYEKAINPFRKFMLAQTREKDLGLFVSLSKMEKPKTIEDVPTYVVIPAFIISEMRTSFTIGFIIYIPFLVLDMVIASVLMSMGMMMLPPIMISLPFKLMLFVLVDGWHLIVGSLIKSFVV</sequence>
<evidence type="ECO:0000256" key="6">
    <source>
        <dbReference type="ARBA" id="ARBA00022692"/>
    </source>
</evidence>
<keyword evidence="7" id="KW-1005">Bacterial flagellum biogenesis</keyword>
<keyword evidence="5" id="KW-1003">Cell membrane</keyword>
<reference evidence="14" key="1">
    <citation type="submission" date="2018-06" db="EMBL/GenBank/DDBJ databases">
        <authorList>
            <person name="Zhirakovskaya E."/>
        </authorList>
    </citation>
    <scope>NUCLEOTIDE SEQUENCE</scope>
</reference>
<dbReference type="PANTHER" id="PTHR30587">
    <property type="entry name" value="FLAGELLAR BIOSYNTHETIC PROTEIN FLIP"/>
    <property type="match status" value="1"/>
</dbReference>
<evidence type="ECO:0000313" key="14">
    <source>
        <dbReference type="EMBL" id="VAX17082.1"/>
    </source>
</evidence>
<dbReference type="InterPro" id="IPR005838">
    <property type="entry name" value="T3SS_IM_P"/>
</dbReference>
<evidence type="ECO:0000256" key="11">
    <source>
        <dbReference type="ARBA" id="ARBA00023143"/>
    </source>
</evidence>
<evidence type="ECO:0000256" key="12">
    <source>
        <dbReference type="ARBA" id="ARBA00023225"/>
    </source>
</evidence>
<dbReference type="PRINTS" id="PR01302">
    <property type="entry name" value="TYPE3IMPPROT"/>
</dbReference>
<dbReference type="Pfam" id="PF00813">
    <property type="entry name" value="FliP"/>
    <property type="match status" value="1"/>
</dbReference>
<gene>
    <name evidence="14" type="ORF">MNBD_NITROSPINAE01-1239</name>
</gene>
<proteinExistence type="predicted"/>
<keyword evidence="12" id="KW-1006">Bacterial flagellum protein export</keyword>
<organism evidence="14">
    <name type="scientific">hydrothermal vent metagenome</name>
    <dbReference type="NCBI Taxonomy" id="652676"/>
    <lineage>
        <taxon>unclassified sequences</taxon>
        <taxon>metagenomes</taxon>
        <taxon>ecological metagenomes</taxon>
    </lineage>
</organism>
<evidence type="ECO:0000256" key="8">
    <source>
        <dbReference type="ARBA" id="ARBA00022927"/>
    </source>
</evidence>
<evidence type="ECO:0000256" key="4">
    <source>
        <dbReference type="ARBA" id="ARBA00022448"/>
    </source>
</evidence>
<feature type="transmembrane region" description="Helical" evidence="13">
    <location>
        <begin position="92"/>
        <end position="111"/>
    </location>
</feature>
<keyword evidence="14" id="KW-0282">Flagellum</keyword>
<feature type="transmembrane region" description="Helical" evidence="13">
    <location>
        <begin position="229"/>
        <end position="250"/>
    </location>
</feature>
<dbReference type="GO" id="GO:0009306">
    <property type="term" value="P:protein secretion"/>
    <property type="evidence" value="ECO:0007669"/>
    <property type="project" value="InterPro"/>
</dbReference>
<evidence type="ECO:0000256" key="10">
    <source>
        <dbReference type="ARBA" id="ARBA00023136"/>
    </source>
</evidence>
<evidence type="ECO:0000256" key="2">
    <source>
        <dbReference type="ARBA" id="ARBA00004651"/>
    </source>
</evidence>
<keyword evidence="10 13" id="KW-0472">Membrane</keyword>
<keyword evidence="4" id="KW-0813">Transport</keyword>
<evidence type="ECO:0000256" key="7">
    <source>
        <dbReference type="ARBA" id="ARBA00022795"/>
    </source>
</evidence>
<keyword evidence="11" id="KW-0975">Bacterial flagellum</keyword>
<accession>A0A3B1BLX7</accession>
<feature type="transmembrane region" description="Helical" evidence="13">
    <location>
        <begin position="50"/>
        <end position="80"/>
    </location>
</feature>
<dbReference type="EMBL" id="UOGC01000043">
    <property type="protein sequence ID" value="VAX17082.1"/>
    <property type="molecule type" value="Genomic_DNA"/>
</dbReference>
<evidence type="ECO:0000256" key="5">
    <source>
        <dbReference type="ARBA" id="ARBA00022475"/>
    </source>
</evidence>
<dbReference type="GO" id="GO:0005886">
    <property type="term" value="C:plasma membrane"/>
    <property type="evidence" value="ECO:0007669"/>
    <property type="project" value="UniProtKB-SubCell"/>
</dbReference>
<dbReference type="NCBIfam" id="TIGR01103">
    <property type="entry name" value="fliP"/>
    <property type="match status" value="1"/>
</dbReference>
<dbReference type="AlphaFoldDB" id="A0A3B1BLX7"/>
<dbReference type="NCBIfam" id="NF009438">
    <property type="entry name" value="PRK12797.1"/>
    <property type="match status" value="1"/>
</dbReference>
<evidence type="ECO:0000256" key="13">
    <source>
        <dbReference type="SAM" id="Phobius"/>
    </source>
</evidence>
<dbReference type="PROSITE" id="PS01061">
    <property type="entry name" value="FLIP_2"/>
    <property type="match status" value="1"/>
</dbReference>